<evidence type="ECO:0008006" key="3">
    <source>
        <dbReference type="Google" id="ProtNLM"/>
    </source>
</evidence>
<gene>
    <name evidence="2" type="ORF">FSB_LOCUS59042</name>
</gene>
<sequence>MKGVTQVELGPKQSKLNVIGYVDPKKVLERVRHRMGKKAEYWPYVPYHVVPHPYAPGAYDKTAPPGYVRNVQEDPEASSLARAGSFEVKYTTAFSDDNPNACVVI</sequence>
<organism evidence="2">
    <name type="scientific">Fagus sylvatica</name>
    <name type="common">Beechnut</name>
    <dbReference type="NCBI Taxonomy" id="28930"/>
    <lineage>
        <taxon>Eukaryota</taxon>
        <taxon>Viridiplantae</taxon>
        <taxon>Streptophyta</taxon>
        <taxon>Embryophyta</taxon>
        <taxon>Tracheophyta</taxon>
        <taxon>Spermatophyta</taxon>
        <taxon>Magnoliopsida</taxon>
        <taxon>eudicotyledons</taxon>
        <taxon>Gunneridae</taxon>
        <taxon>Pentapetalae</taxon>
        <taxon>rosids</taxon>
        <taxon>fabids</taxon>
        <taxon>Fagales</taxon>
        <taxon>Fagaceae</taxon>
        <taxon>Fagus</taxon>
    </lineage>
</organism>
<evidence type="ECO:0000313" key="2">
    <source>
        <dbReference type="EMBL" id="SPD31160.1"/>
    </source>
</evidence>
<evidence type="ECO:0000256" key="1">
    <source>
        <dbReference type="ARBA" id="ARBA00022723"/>
    </source>
</evidence>
<dbReference type="GO" id="GO:0046872">
    <property type="term" value="F:metal ion binding"/>
    <property type="evidence" value="ECO:0007669"/>
    <property type="project" value="UniProtKB-KW"/>
</dbReference>
<accession>A0A2N9J3S2</accession>
<dbReference type="EMBL" id="OIVN01006348">
    <property type="protein sequence ID" value="SPD31160.1"/>
    <property type="molecule type" value="Genomic_DNA"/>
</dbReference>
<keyword evidence="1" id="KW-0479">Metal-binding</keyword>
<dbReference type="AlphaFoldDB" id="A0A2N9J3S2"/>
<dbReference type="Gene3D" id="3.30.70.100">
    <property type="match status" value="1"/>
</dbReference>
<protein>
    <recommendedName>
        <fullName evidence="3">HMA domain-containing protein</fullName>
    </recommendedName>
</protein>
<dbReference type="PANTHER" id="PTHR22814">
    <property type="entry name" value="COPPER TRANSPORT PROTEIN ATOX1-RELATED"/>
    <property type="match status" value="1"/>
</dbReference>
<dbReference type="PANTHER" id="PTHR22814:SF294">
    <property type="entry name" value="HEAVY METAL-ASSOCIATED ISOPRENYLATED PLANT PROTEIN 27"/>
    <property type="match status" value="1"/>
</dbReference>
<reference evidence="2" key="1">
    <citation type="submission" date="2018-02" db="EMBL/GenBank/DDBJ databases">
        <authorList>
            <person name="Cohen D.B."/>
            <person name="Kent A.D."/>
        </authorList>
    </citation>
    <scope>NUCLEOTIDE SEQUENCE</scope>
</reference>
<proteinExistence type="predicted"/>
<name>A0A2N9J3S2_FAGSY</name>